<evidence type="ECO:0000313" key="1">
    <source>
        <dbReference type="EMBL" id="MBK6263546.1"/>
    </source>
</evidence>
<sequence length="102" mass="11486">MTKLIAIDARGFTKLSISDKIILTKPHCKKKTIASISENTQTQLTAKEIHLLAIDDFCNNNTEISLFKWESKEILTTSEFTGFFFTSLSSRYLNCLSPPPKA</sequence>
<gene>
    <name evidence="1" type="ORF">JKA74_00750</name>
</gene>
<comment type="caution">
    <text evidence="1">The sequence shown here is derived from an EMBL/GenBank/DDBJ whole genome shotgun (WGS) entry which is preliminary data.</text>
</comment>
<organism evidence="1 2">
    <name type="scientific">Marivirga aurantiaca</name>
    <dbReference type="NCBI Taxonomy" id="2802615"/>
    <lineage>
        <taxon>Bacteria</taxon>
        <taxon>Pseudomonadati</taxon>
        <taxon>Bacteroidota</taxon>
        <taxon>Cytophagia</taxon>
        <taxon>Cytophagales</taxon>
        <taxon>Marivirgaceae</taxon>
        <taxon>Marivirga</taxon>
    </lineage>
</organism>
<proteinExistence type="predicted"/>
<dbReference type="RefSeq" id="WP_236587468.1">
    <property type="nucleotide sequence ID" value="NZ_JAEQBW010000001.1"/>
</dbReference>
<dbReference type="Proteomes" id="UP000611723">
    <property type="component" value="Unassembled WGS sequence"/>
</dbReference>
<dbReference type="AlphaFoldDB" id="A0A935C4Y0"/>
<name>A0A935C4Y0_9BACT</name>
<protein>
    <submittedName>
        <fullName evidence="1">Uncharacterized protein</fullName>
    </submittedName>
</protein>
<dbReference type="EMBL" id="JAEQBW010000001">
    <property type="protein sequence ID" value="MBK6263546.1"/>
    <property type="molecule type" value="Genomic_DNA"/>
</dbReference>
<keyword evidence="2" id="KW-1185">Reference proteome</keyword>
<accession>A0A935C4Y0</accession>
<reference evidence="1" key="1">
    <citation type="submission" date="2021-01" db="EMBL/GenBank/DDBJ databases">
        <title>Marivirga aurantiaca sp. nov., isolated from intertidal surface sediments.</title>
        <authorList>
            <person name="Zhang M."/>
        </authorList>
    </citation>
    <scope>NUCLEOTIDE SEQUENCE</scope>
    <source>
        <strain evidence="1">S37H4</strain>
    </source>
</reference>
<evidence type="ECO:0000313" key="2">
    <source>
        <dbReference type="Proteomes" id="UP000611723"/>
    </source>
</evidence>